<dbReference type="Proteomes" id="UP000006911">
    <property type="component" value="Unassembled WGS sequence"/>
</dbReference>
<dbReference type="KEGG" id="tml:GSTUM_00011938001"/>
<dbReference type="InParanoid" id="D5GPM8"/>
<organism evidence="1 2">
    <name type="scientific">Tuber melanosporum (strain Mel28)</name>
    <name type="common">Perigord black truffle</name>
    <dbReference type="NCBI Taxonomy" id="656061"/>
    <lineage>
        <taxon>Eukaryota</taxon>
        <taxon>Fungi</taxon>
        <taxon>Dikarya</taxon>
        <taxon>Ascomycota</taxon>
        <taxon>Pezizomycotina</taxon>
        <taxon>Pezizomycetes</taxon>
        <taxon>Pezizales</taxon>
        <taxon>Tuberaceae</taxon>
        <taxon>Tuber</taxon>
    </lineage>
</organism>
<evidence type="ECO:0000313" key="2">
    <source>
        <dbReference type="Proteomes" id="UP000006911"/>
    </source>
</evidence>
<proteinExistence type="predicted"/>
<name>D5GPM8_TUBMM</name>
<dbReference type="HOGENOM" id="CLU_2499514_0_0_1"/>
<gene>
    <name evidence="1" type="ORF">GSTUM_00011938001</name>
</gene>
<dbReference type="GeneID" id="9183577"/>
<sequence>MPRGGLGNMPETGIPAYWGYCFTPSSSIELKHADKLPLLQVSGDFAEAWTSQSFLTFPFRPHTISAKPGLSLRGERKIGKVERMTN</sequence>
<dbReference type="RefSeq" id="XP_002842280.1">
    <property type="nucleotide sequence ID" value="XM_002842234.1"/>
</dbReference>
<evidence type="ECO:0000313" key="1">
    <source>
        <dbReference type="EMBL" id="CAZ86471.1"/>
    </source>
</evidence>
<keyword evidence="2" id="KW-1185">Reference proteome</keyword>
<protein>
    <submittedName>
        <fullName evidence="1">(Perigord truffle) hypothetical protein</fullName>
    </submittedName>
</protein>
<dbReference type="EMBL" id="FN430377">
    <property type="protein sequence ID" value="CAZ86471.1"/>
    <property type="molecule type" value="Genomic_DNA"/>
</dbReference>
<reference evidence="1 2" key="1">
    <citation type="journal article" date="2010" name="Nature">
        <title>Perigord black truffle genome uncovers evolutionary origins and mechanisms of symbiosis.</title>
        <authorList>
            <person name="Martin F."/>
            <person name="Kohler A."/>
            <person name="Murat C."/>
            <person name="Balestrini R."/>
            <person name="Coutinho P.M."/>
            <person name="Jaillon O."/>
            <person name="Montanini B."/>
            <person name="Morin E."/>
            <person name="Noel B."/>
            <person name="Percudani R."/>
            <person name="Porcel B."/>
            <person name="Rubini A."/>
            <person name="Amicucci A."/>
            <person name="Amselem J."/>
            <person name="Anthouard V."/>
            <person name="Arcioni S."/>
            <person name="Artiguenave F."/>
            <person name="Aury J.M."/>
            <person name="Ballario P."/>
            <person name="Bolchi A."/>
            <person name="Brenna A."/>
            <person name="Brun A."/>
            <person name="Buee M."/>
            <person name="Cantarel B."/>
            <person name="Chevalier G."/>
            <person name="Couloux A."/>
            <person name="Da Silva C."/>
            <person name="Denoeud F."/>
            <person name="Duplessis S."/>
            <person name="Ghignone S."/>
            <person name="Hilselberger B."/>
            <person name="Iotti M."/>
            <person name="Marcais B."/>
            <person name="Mello A."/>
            <person name="Miranda M."/>
            <person name="Pacioni G."/>
            <person name="Quesneville H."/>
            <person name="Riccioni C."/>
            <person name="Ruotolo R."/>
            <person name="Splivallo R."/>
            <person name="Stocchi V."/>
            <person name="Tisserant E."/>
            <person name="Viscomi A.R."/>
            <person name="Zambonelli A."/>
            <person name="Zampieri E."/>
            <person name="Henrissat B."/>
            <person name="Lebrun M.H."/>
            <person name="Paolocci F."/>
            <person name="Bonfante P."/>
            <person name="Ottonello S."/>
            <person name="Wincker P."/>
        </authorList>
    </citation>
    <scope>NUCLEOTIDE SEQUENCE [LARGE SCALE GENOMIC DNA]</scope>
    <source>
        <strain evidence="1 2">Mel28</strain>
    </source>
</reference>
<accession>D5GPM8</accession>
<dbReference type="AlphaFoldDB" id="D5GPM8"/>